<dbReference type="EMBL" id="QJKJ01000160">
    <property type="protein sequence ID" value="RDY13991.1"/>
    <property type="molecule type" value="Genomic_DNA"/>
</dbReference>
<evidence type="ECO:0000313" key="1">
    <source>
        <dbReference type="EMBL" id="RDY13991.1"/>
    </source>
</evidence>
<sequence>MTRKGLGQFAKVVKEVDTLKLRIIVDKHTCIREFRNTRITKLKVLRVRDHAKNIVDGSFKEQYRRIYDYTHELLRSNSGYTIKMKVELGHSRGHILATIGRYPNDQMLPIAYEMDLLPTLDEWFSGINKRFCVQHLYNNFRKKIHGK</sequence>
<name>A0A371IG12_MUCPR</name>
<accession>A0A371IG12</accession>
<comment type="caution">
    <text evidence="1">The sequence shown here is derived from an EMBL/GenBank/DDBJ whole genome shotgun (WGS) entry which is preliminary data.</text>
</comment>
<reference evidence="1" key="1">
    <citation type="submission" date="2018-05" db="EMBL/GenBank/DDBJ databases">
        <title>Draft genome of Mucuna pruriens seed.</title>
        <authorList>
            <person name="Nnadi N.E."/>
            <person name="Vos R."/>
            <person name="Hasami M.H."/>
            <person name="Devisetty U.K."/>
            <person name="Aguiy J.C."/>
        </authorList>
    </citation>
    <scope>NUCLEOTIDE SEQUENCE [LARGE SCALE GENOMIC DNA]</scope>
    <source>
        <strain evidence="1">JCA_2017</strain>
    </source>
</reference>
<keyword evidence="2" id="KW-1185">Reference proteome</keyword>
<dbReference type="PANTHER" id="PTHR31973:SF187">
    <property type="entry name" value="MUTATOR TRANSPOSASE MUDRA PROTEIN"/>
    <property type="match status" value="1"/>
</dbReference>
<dbReference type="AlphaFoldDB" id="A0A371IG12"/>
<protein>
    <submittedName>
        <fullName evidence="1">Uncharacterized protein</fullName>
    </submittedName>
</protein>
<organism evidence="1 2">
    <name type="scientific">Mucuna pruriens</name>
    <name type="common">Velvet bean</name>
    <name type="synonym">Dolichos pruriens</name>
    <dbReference type="NCBI Taxonomy" id="157652"/>
    <lineage>
        <taxon>Eukaryota</taxon>
        <taxon>Viridiplantae</taxon>
        <taxon>Streptophyta</taxon>
        <taxon>Embryophyta</taxon>
        <taxon>Tracheophyta</taxon>
        <taxon>Spermatophyta</taxon>
        <taxon>Magnoliopsida</taxon>
        <taxon>eudicotyledons</taxon>
        <taxon>Gunneridae</taxon>
        <taxon>Pentapetalae</taxon>
        <taxon>rosids</taxon>
        <taxon>fabids</taxon>
        <taxon>Fabales</taxon>
        <taxon>Fabaceae</taxon>
        <taxon>Papilionoideae</taxon>
        <taxon>50 kb inversion clade</taxon>
        <taxon>NPAAA clade</taxon>
        <taxon>indigoferoid/millettioid clade</taxon>
        <taxon>Phaseoleae</taxon>
        <taxon>Mucuna</taxon>
    </lineage>
</organism>
<dbReference type="PANTHER" id="PTHR31973">
    <property type="entry name" value="POLYPROTEIN, PUTATIVE-RELATED"/>
    <property type="match status" value="1"/>
</dbReference>
<evidence type="ECO:0000313" key="2">
    <source>
        <dbReference type="Proteomes" id="UP000257109"/>
    </source>
</evidence>
<dbReference type="Proteomes" id="UP000257109">
    <property type="component" value="Unassembled WGS sequence"/>
</dbReference>
<dbReference type="OrthoDB" id="1389923at2759"/>
<proteinExistence type="predicted"/>
<gene>
    <name evidence="1" type="ORF">CR513_00997</name>
</gene>
<feature type="non-terminal residue" evidence="1">
    <location>
        <position position="1"/>
    </location>
</feature>